<proteinExistence type="inferred from homology"/>
<dbReference type="Pfam" id="PF03088">
    <property type="entry name" value="Str_synth"/>
    <property type="match status" value="1"/>
</dbReference>
<dbReference type="InterPro" id="IPR018119">
    <property type="entry name" value="Strictosidine_synth_cons-reg"/>
</dbReference>
<dbReference type="PANTHER" id="PTHR10426:SF79">
    <property type="entry name" value="PROTEIN STRICTOSIDINE SYNTHASE-LIKE 2"/>
    <property type="match status" value="1"/>
</dbReference>
<organism evidence="8">
    <name type="scientific">Opuntia streptacantha</name>
    <name type="common">Prickly pear cactus</name>
    <name type="synonym">Opuntia cardona</name>
    <dbReference type="NCBI Taxonomy" id="393608"/>
    <lineage>
        <taxon>Eukaryota</taxon>
        <taxon>Viridiplantae</taxon>
        <taxon>Streptophyta</taxon>
        <taxon>Embryophyta</taxon>
        <taxon>Tracheophyta</taxon>
        <taxon>Spermatophyta</taxon>
        <taxon>Magnoliopsida</taxon>
        <taxon>eudicotyledons</taxon>
        <taxon>Gunneridae</taxon>
        <taxon>Pentapetalae</taxon>
        <taxon>Caryophyllales</taxon>
        <taxon>Cactineae</taxon>
        <taxon>Cactaceae</taxon>
        <taxon>Opuntioideae</taxon>
        <taxon>Opuntia</taxon>
    </lineage>
</organism>
<keyword evidence="4" id="KW-0732">Signal</keyword>
<dbReference type="Gene3D" id="2.120.10.30">
    <property type="entry name" value="TolB, C-terminal domain"/>
    <property type="match status" value="1"/>
</dbReference>
<evidence type="ECO:0000256" key="6">
    <source>
        <dbReference type="SAM" id="Phobius"/>
    </source>
</evidence>
<accession>A0A7C9ATS0</accession>
<keyword evidence="6" id="KW-1133">Transmembrane helix</keyword>
<reference evidence="8" key="1">
    <citation type="journal article" date="2013" name="J. Plant Res.">
        <title>Effect of fungi and light on seed germination of three Opuntia species from semiarid lands of central Mexico.</title>
        <authorList>
            <person name="Delgado-Sanchez P."/>
            <person name="Jimenez-Bremont J.F."/>
            <person name="Guerrero-Gonzalez Mde L."/>
            <person name="Flores J."/>
        </authorList>
    </citation>
    <scope>NUCLEOTIDE SEQUENCE</scope>
    <source>
        <tissue evidence="8">Cladode</tissue>
    </source>
</reference>
<protein>
    <submittedName>
        <fullName evidence="8">Strictosidine synthase</fullName>
        <ecNumber evidence="8">4.3.3.2</ecNumber>
    </submittedName>
</protein>
<sequence length="388" mass="43310">MIHEMTSYSTKILTSSIFLLICAFFTSRYFPTNSNHHYVIDTTFNASLIEALPIHGAFGPESFTFGPGGDGPYAGVSDGRIVKWLPHQHRWIDFAFTSPNREKCGGQTMNHEKMEHICGRPLGLRFYEKTGELYIADAYLGLLVVGPNGGQASRVVTEADGIPLVFTNGVDIDQRRGLVYFTESSTRYQRRDYMSLILTYDKTGRLLKYNPQTKQVTVLLDNLAFPNGVALANSGESLLLAETTSCKILRLRLGVENGSRPGSAEVLVELPGFPDNIKMNPKGEYWVGLYAKREKFLKWLLSLNWVGNTMVNLPFNAVKLTQVIARMKAVGLAVKLDGDGNIIHVLEDKSGKLKFISEVAEKDGNLWFGSVILPFAGLYREYNTTYLK</sequence>
<dbReference type="FunFam" id="2.120.10.30:FF:000032">
    <property type="entry name" value="Protein STRICTOSIDINE SYNTHASE-LIKE 13"/>
    <property type="match status" value="1"/>
</dbReference>
<evidence type="ECO:0000256" key="5">
    <source>
        <dbReference type="ARBA" id="ARBA00023180"/>
    </source>
</evidence>
<evidence type="ECO:0000256" key="3">
    <source>
        <dbReference type="ARBA" id="ARBA00022554"/>
    </source>
</evidence>
<comment type="similarity">
    <text evidence="2">Belongs to the strictosidine synthase family.</text>
</comment>
<feature type="transmembrane region" description="Helical" evidence="6">
    <location>
        <begin position="12"/>
        <end position="30"/>
    </location>
</feature>
<evidence type="ECO:0000256" key="1">
    <source>
        <dbReference type="ARBA" id="ARBA00004116"/>
    </source>
</evidence>
<keyword evidence="8" id="KW-0456">Lyase</keyword>
<keyword evidence="6" id="KW-0812">Transmembrane</keyword>
<keyword evidence="6" id="KW-0472">Membrane</keyword>
<dbReference type="Pfam" id="PF20067">
    <property type="entry name" value="SSL_N"/>
    <property type="match status" value="1"/>
</dbReference>
<keyword evidence="5" id="KW-0325">Glycoprotein</keyword>
<feature type="domain" description="Strictosidine synthase conserved region" evidence="7">
    <location>
        <begin position="168"/>
        <end position="250"/>
    </location>
</feature>
<dbReference type="GO" id="GO:0005773">
    <property type="term" value="C:vacuole"/>
    <property type="evidence" value="ECO:0007669"/>
    <property type="project" value="UniProtKB-SubCell"/>
</dbReference>
<dbReference type="GO" id="GO:0016829">
    <property type="term" value="F:lyase activity"/>
    <property type="evidence" value="ECO:0007669"/>
    <property type="project" value="UniProtKB-KW"/>
</dbReference>
<dbReference type="GO" id="GO:0012505">
    <property type="term" value="C:endomembrane system"/>
    <property type="evidence" value="ECO:0007669"/>
    <property type="project" value="TreeGrafter"/>
</dbReference>
<dbReference type="EMBL" id="GISG01266223">
    <property type="protein sequence ID" value="MBA4675176.1"/>
    <property type="molecule type" value="Transcribed_RNA"/>
</dbReference>
<evidence type="ECO:0000313" key="8">
    <source>
        <dbReference type="EMBL" id="MBA4675176.1"/>
    </source>
</evidence>
<dbReference type="PANTHER" id="PTHR10426">
    <property type="entry name" value="STRICTOSIDINE SYNTHASE-RELATED"/>
    <property type="match status" value="1"/>
</dbReference>
<dbReference type="GO" id="GO:0016787">
    <property type="term" value="F:hydrolase activity"/>
    <property type="evidence" value="ECO:0007669"/>
    <property type="project" value="TreeGrafter"/>
</dbReference>
<reference evidence="8" key="2">
    <citation type="submission" date="2020-07" db="EMBL/GenBank/DDBJ databases">
        <authorList>
            <person name="Vera ALvarez R."/>
            <person name="Arias-Moreno D.M."/>
            <person name="Jimenez-Jacinto V."/>
            <person name="Jimenez-Bremont J.F."/>
            <person name="Swaminathan K."/>
            <person name="Moose S.P."/>
            <person name="Guerrero-Gonzalez M.L."/>
            <person name="Marino-Ramirez L."/>
            <person name="Landsman D."/>
            <person name="Rodriguez-Kessler M."/>
            <person name="Delgado-Sanchez P."/>
        </authorList>
    </citation>
    <scope>NUCLEOTIDE SEQUENCE</scope>
    <source>
        <tissue evidence="8">Cladode</tissue>
    </source>
</reference>
<dbReference type="AlphaFoldDB" id="A0A7C9ATS0"/>
<name>A0A7C9ATS0_OPUST</name>
<evidence type="ECO:0000256" key="2">
    <source>
        <dbReference type="ARBA" id="ARBA00009191"/>
    </source>
</evidence>
<dbReference type="InterPro" id="IPR011042">
    <property type="entry name" value="6-blade_b-propeller_TolB-like"/>
</dbReference>
<keyword evidence="3" id="KW-0926">Vacuole</keyword>
<comment type="subcellular location">
    <subcellularLocation>
        <location evidence="1">Vacuole</location>
    </subcellularLocation>
</comment>
<dbReference type="EC" id="4.3.3.2" evidence="8"/>
<evidence type="ECO:0000256" key="4">
    <source>
        <dbReference type="ARBA" id="ARBA00022729"/>
    </source>
</evidence>
<dbReference type="SUPFAM" id="SSF63829">
    <property type="entry name" value="Calcium-dependent phosphotriesterase"/>
    <property type="match status" value="1"/>
</dbReference>
<evidence type="ECO:0000259" key="7">
    <source>
        <dbReference type="Pfam" id="PF03088"/>
    </source>
</evidence>